<dbReference type="EMBL" id="CADU01000271">
    <property type="protein sequence ID" value="CCA30023.1"/>
    <property type="molecule type" value="Genomic_DNA"/>
</dbReference>
<feature type="domain" description="SRS" evidence="3">
    <location>
        <begin position="228"/>
        <end position="337"/>
    </location>
</feature>
<evidence type="ECO:0000256" key="2">
    <source>
        <dbReference type="SAM" id="SignalP"/>
    </source>
</evidence>
<keyword evidence="1" id="KW-1133">Transmembrane helix</keyword>
<feature type="transmembrane region" description="Helical" evidence="1">
    <location>
        <begin position="346"/>
        <end position="372"/>
    </location>
</feature>
<protein>
    <submittedName>
        <fullName evidence="4">SRS domain-containing protein</fullName>
    </submittedName>
</protein>
<dbReference type="GO" id="GO:0016020">
    <property type="term" value="C:membrane"/>
    <property type="evidence" value="ECO:0007669"/>
    <property type="project" value="InterPro"/>
</dbReference>
<name>F0JAX0_NEOCL</name>
<keyword evidence="1" id="KW-0472">Membrane</keyword>
<feature type="chain" id="PRO_5007654816" evidence="2">
    <location>
        <begin position="28"/>
        <end position="373"/>
    </location>
</feature>
<evidence type="ECO:0000259" key="3">
    <source>
        <dbReference type="Pfam" id="PF04092"/>
    </source>
</evidence>
<dbReference type="InterPro" id="IPR007226">
    <property type="entry name" value="SRS_dom"/>
</dbReference>
<sequence>MVVPMHNRVTGALFVVVALLMCNTVLGSRPDVGETSEFTCNKQTASNGISVSVDTQTKRAVFICDADMNSVLPSPSGDTITTFYTTENAREEMTLVELFGEKSKGTVMEAKAELSKSSTITLTLEKLPEMTATIYFICAAAANASDSNLVPEPPSVSVVTSPPTISAGHSTGTAVGSATESRRLMAVDSAPYEAPRRSVNRITKVNEAAPGSKCVVTVTVPADPAASTCTVEKENMELEINSESKRVSFLCDTGITTLIPLDPSNKILDESCQNEVTLADALPSAKFERTVEDYQFSVGELPETAVTLCYKCSAALDSEREQAAAEGSNACTVKIKVTAANHRSAAFPFATTGSVLAVVLGVAVSVSFLPLVL</sequence>
<dbReference type="AlphaFoldDB" id="F0JAX0"/>
<keyword evidence="2" id="KW-0732">Signal</keyword>
<reference evidence="4" key="1">
    <citation type="submission" date="2011-03" db="EMBL/GenBank/DDBJ databases">
        <title>Comparative genomics and transcriptomics of Neospora caninum and Toxoplasma gondii.</title>
        <authorList>
            <person name="Reid A.J."/>
            <person name="Sohal A."/>
            <person name="Harris D."/>
            <person name="Quail M."/>
            <person name="Sanders M."/>
            <person name="Berriman M."/>
            <person name="Wastling J.M."/>
            <person name="Pain A."/>
        </authorList>
    </citation>
    <scope>NUCLEOTIDE SEQUENCE</scope>
    <source>
        <strain evidence="4">Liverpool</strain>
    </source>
</reference>
<feature type="signal peptide" evidence="2">
    <location>
        <begin position="1"/>
        <end position="27"/>
    </location>
</feature>
<organism>
    <name type="scientific">Neospora caninum (strain Liverpool)</name>
    <dbReference type="NCBI Taxonomy" id="572307"/>
    <lineage>
        <taxon>Eukaryota</taxon>
        <taxon>Sar</taxon>
        <taxon>Alveolata</taxon>
        <taxon>Apicomplexa</taxon>
        <taxon>Conoidasida</taxon>
        <taxon>Coccidia</taxon>
        <taxon>Eucoccidiorida</taxon>
        <taxon>Eimeriorina</taxon>
        <taxon>Sarcocystidae</taxon>
        <taxon>Neospora</taxon>
    </lineage>
</organism>
<accession>F0JAX0</accession>
<dbReference type="Gene3D" id="2.60.40.1320">
    <property type="entry name" value="SRS domain"/>
    <property type="match status" value="2"/>
</dbReference>
<dbReference type="InterPro" id="IPR036755">
    <property type="entry name" value="SRS_dom_sf"/>
</dbReference>
<dbReference type="Pfam" id="PF04092">
    <property type="entry name" value="SAG"/>
    <property type="match status" value="2"/>
</dbReference>
<gene>
    <name evidence="5" type="ORF">BN1204_069000</name>
    <name evidence="4" type="ORF">NCLIV_069000</name>
</gene>
<keyword evidence="1" id="KW-0812">Transmembrane</keyword>
<evidence type="ECO:0000313" key="4">
    <source>
        <dbReference type="EMBL" id="CCA30023.1"/>
    </source>
</evidence>
<feature type="domain" description="SRS" evidence="3">
    <location>
        <begin position="38"/>
        <end position="147"/>
    </location>
</feature>
<dbReference type="EMBL" id="LN714488">
    <property type="protein sequence ID" value="CEL71236.1"/>
    <property type="molecule type" value="Genomic_DNA"/>
</dbReference>
<reference evidence="4" key="2">
    <citation type="submission" date="2011-03" db="EMBL/GenBank/DDBJ databases">
        <authorList>
            <person name="Aslett M."/>
        </authorList>
    </citation>
    <scope>NUCLEOTIDE SEQUENCE</scope>
    <source>
        <strain evidence="4">Liverpool</strain>
    </source>
</reference>
<evidence type="ECO:0000313" key="5">
    <source>
        <dbReference type="EMBL" id="CEL71236.1"/>
    </source>
</evidence>
<dbReference type="VEuPathDB" id="ToxoDB:NCLIV_069000"/>
<dbReference type="SUPFAM" id="SSF74877">
    <property type="entry name" value="Major surface antigen p30, SAG1"/>
    <property type="match status" value="2"/>
</dbReference>
<proteinExistence type="predicted"/>
<reference evidence="5" key="3">
    <citation type="journal article" date="2015" name="PLoS ONE">
        <title>Comprehensive Evaluation of Toxoplasma gondii VEG and Neospora caninum LIV Genomes with Tachyzoite Stage Transcriptome and Proteome Defines Novel Transcript Features.</title>
        <authorList>
            <person name="Ramaprasad A."/>
            <person name="Mourier T."/>
            <person name="Naeem R."/>
            <person name="Malas T.B."/>
            <person name="Moussa E."/>
            <person name="Panigrahi A."/>
            <person name="Vermont S.J."/>
            <person name="Otto T.D."/>
            <person name="Wastling J."/>
            <person name="Pain A."/>
        </authorList>
    </citation>
    <scope>NUCLEOTIDE SEQUENCE</scope>
    <source>
        <strain evidence="5">Liverpool</strain>
    </source>
</reference>
<evidence type="ECO:0000256" key="1">
    <source>
        <dbReference type="SAM" id="Phobius"/>
    </source>
</evidence>